<evidence type="ECO:0000256" key="4">
    <source>
        <dbReference type="ARBA" id="ARBA00023125"/>
    </source>
</evidence>
<dbReference type="EMBL" id="CP122566">
    <property type="protein sequence ID" value="WGH92926.1"/>
    <property type="molecule type" value="Genomic_DNA"/>
</dbReference>
<dbReference type="PRINTS" id="PR00050">
    <property type="entry name" value="COLDSHOCK"/>
</dbReference>
<organism evidence="9 10">
    <name type="scientific">Auritidibacter ignavus</name>
    <dbReference type="NCBI Taxonomy" id="678932"/>
    <lineage>
        <taxon>Bacteria</taxon>
        <taxon>Bacillati</taxon>
        <taxon>Actinomycetota</taxon>
        <taxon>Actinomycetes</taxon>
        <taxon>Micrococcales</taxon>
        <taxon>Micrococcaceae</taxon>
        <taxon>Auritidibacter</taxon>
    </lineage>
</organism>
<dbReference type="PANTHER" id="PTHR46565">
    <property type="entry name" value="COLD SHOCK DOMAIN PROTEIN 2"/>
    <property type="match status" value="1"/>
</dbReference>
<dbReference type="SUPFAM" id="SSF50249">
    <property type="entry name" value="Nucleic acid-binding proteins"/>
    <property type="match status" value="1"/>
</dbReference>
<evidence type="ECO:0000256" key="5">
    <source>
        <dbReference type="ARBA" id="ARBA00023159"/>
    </source>
</evidence>
<evidence type="ECO:0000256" key="3">
    <source>
        <dbReference type="ARBA" id="ARBA00023015"/>
    </source>
</evidence>
<reference evidence="9 10" key="1">
    <citation type="submission" date="2023-03" db="EMBL/GenBank/DDBJ databases">
        <title>Complete genome sequences of several Auritidibacter ignavus strains isolated from ear infections.</title>
        <authorList>
            <person name="Baehr T."/>
            <person name="Baumhoegger A.M."/>
        </authorList>
    </citation>
    <scope>NUCLEOTIDE SEQUENCE [LARGE SCALE GENOMIC DNA]</scope>
    <source>
        <strain evidence="9 10">BABAE-6</strain>
    </source>
</reference>
<evidence type="ECO:0000256" key="1">
    <source>
        <dbReference type="ARBA" id="ARBA00004496"/>
    </source>
</evidence>
<dbReference type="PROSITE" id="PS51857">
    <property type="entry name" value="CSD_2"/>
    <property type="match status" value="1"/>
</dbReference>
<dbReference type="RefSeq" id="WP_110100745.1">
    <property type="nucleotide sequence ID" value="NZ_CP122561.1"/>
</dbReference>
<dbReference type="PANTHER" id="PTHR46565:SF20">
    <property type="entry name" value="COLD SHOCK DOMAIN-CONTAINING PROTEIN 4"/>
    <property type="match status" value="1"/>
</dbReference>
<evidence type="ECO:0000256" key="6">
    <source>
        <dbReference type="ARBA" id="ARBA00023163"/>
    </source>
</evidence>
<sequence>MPQGTVRWFNAEKGYGFITSDQNDDVFVHYKFIDHEGFKKLLEGQRVEFDLEPSDRGLQARQVRALSGMP</sequence>
<dbReference type="GO" id="GO:0005737">
    <property type="term" value="C:cytoplasm"/>
    <property type="evidence" value="ECO:0007669"/>
    <property type="project" value="UniProtKB-SubCell"/>
</dbReference>
<dbReference type="SMART" id="SM00357">
    <property type="entry name" value="CSP"/>
    <property type="match status" value="1"/>
</dbReference>
<keyword evidence="3" id="KW-0805">Transcription regulation</keyword>
<dbReference type="Gene3D" id="2.40.50.140">
    <property type="entry name" value="Nucleic acid-binding proteins"/>
    <property type="match status" value="1"/>
</dbReference>
<dbReference type="Proteomes" id="UP001224674">
    <property type="component" value="Chromosome"/>
</dbReference>
<gene>
    <name evidence="9" type="ORF">QDX21_11615</name>
</gene>
<name>A0AAJ6DC96_9MICC</name>
<dbReference type="InterPro" id="IPR011129">
    <property type="entry name" value="CSD"/>
</dbReference>
<evidence type="ECO:0000313" key="9">
    <source>
        <dbReference type="EMBL" id="WGH92926.1"/>
    </source>
</evidence>
<dbReference type="PIRSF" id="PIRSF002599">
    <property type="entry name" value="Cold_shock_A"/>
    <property type="match status" value="1"/>
</dbReference>
<dbReference type="InterPro" id="IPR012156">
    <property type="entry name" value="Cold_shock_CspA"/>
</dbReference>
<dbReference type="InterPro" id="IPR019844">
    <property type="entry name" value="CSD_CS"/>
</dbReference>
<keyword evidence="6" id="KW-0804">Transcription</keyword>
<comment type="subcellular location">
    <subcellularLocation>
        <location evidence="1 7">Cytoplasm</location>
    </subcellularLocation>
</comment>
<evidence type="ECO:0000256" key="7">
    <source>
        <dbReference type="RuleBase" id="RU000408"/>
    </source>
</evidence>
<dbReference type="Pfam" id="PF00313">
    <property type="entry name" value="CSD"/>
    <property type="match status" value="1"/>
</dbReference>
<keyword evidence="4" id="KW-0238">DNA-binding</keyword>
<keyword evidence="10" id="KW-1185">Reference proteome</keyword>
<protein>
    <submittedName>
        <fullName evidence="9">Cold-shock protein</fullName>
    </submittedName>
</protein>
<evidence type="ECO:0000259" key="8">
    <source>
        <dbReference type="PROSITE" id="PS51857"/>
    </source>
</evidence>
<proteinExistence type="predicted"/>
<dbReference type="CDD" id="cd04458">
    <property type="entry name" value="CSP_CDS"/>
    <property type="match status" value="1"/>
</dbReference>
<accession>A0AAJ6DC96</accession>
<keyword evidence="2" id="KW-0963">Cytoplasm</keyword>
<feature type="domain" description="CSD" evidence="8">
    <location>
        <begin position="1"/>
        <end position="65"/>
    </location>
</feature>
<dbReference type="GO" id="GO:0003677">
    <property type="term" value="F:DNA binding"/>
    <property type="evidence" value="ECO:0007669"/>
    <property type="project" value="UniProtKB-KW"/>
</dbReference>
<evidence type="ECO:0000313" key="10">
    <source>
        <dbReference type="Proteomes" id="UP001224674"/>
    </source>
</evidence>
<keyword evidence="5" id="KW-0010">Activator</keyword>
<evidence type="ECO:0000256" key="2">
    <source>
        <dbReference type="ARBA" id="ARBA00022490"/>
    </source>
</evidence>
<dbReference type="InterPro" id="IPR012340">
    <property type="entry name" value="NA-bd_OB-fold"/>
</dbReference>
<dbReference type="InterPro" id="IPR002059">
    <property type="entry name" value="CSP_DNA-bd"/>
</dbReference>
<dbReference type="AlphaFoldDB" id="A0AAJ6DC96"/>
<dbReference type="PROSITE" id="PS00352">
    <property type="entry name" value="CSD_1"/>
    <property type="match status" value="1"/>
</dbReference>